<dbReference type="SMART" id="SM00042">
    <property type="entry name" value="CUB"/>
    <property type="match status" value="3"/>
</dbReference>
<reference evidence="27" key="1">
    <citation type="journal article" date="2023" name="Insect Mol. Biol.">
        <title>Genome sequencing provides insights into the evolution of gene families encoding plant cell wall-degrading enzymes in longhorned beetles.</title>
        <authorList>
            <person name="Shin N.R."/>
            <person name="Okamura Y."/>
            <person name="Kirsch R."/>
            <person name="Pauchet Y."/>
        </authorList>
    </citation>
    <scope>NUCLEOTIDE SEQUENCE</scope>
    <source>
        <strain evidence="27">RBIC_L_NR</strain>
    </source>
</reference>
<dbReference type="InterPro" id="IPR000421">
    <property type="entry name" value="FA58C"/>
</dbReference>
<dbReference type="FunFam" id="2.10.25.10:FF:000472">
    <property type="entry name" value="Uncharacterized protein, isoform A"/>
    <property type="match status" value="1"/>
</dbReference>
<keyword evidence="15" id="KW-0325">Glycoprotein</keyword>
<keyword evidence="12 20" id="KW-1133">Transmembrane helix</keyword>
<evidence type="ECO:0000256" key="10">
    <source>
        <dbReference type="ARBA" id="ARBA00022843"/>
    </source>
</evidence>
<evidence type="ECO:0000256" key="5">
    <source>
        <dbReference type="ARBA" id="ARBA00022536"/>
    </source>
</evidence>
<feature type="disulfide bond" evidence="18">
    <location>
        <begin position="139"/>
        <end position="154"/>
    </location>
</feature>
<dbReference type="InterPro" id="IPR000152">
    <property type="entry name" value="EGF-type_Asp/Asn_hydroxyl_site"/>
</dbReference>
<evidence type="ECO:0008006" key="29">
    <source>
        <dbReference type="Google" id="ProtNLM"/>
    </source>
</evidence>
<proteinExistence type="predicted"/>
<dbReference type="CDD" id="cd00033">
    <property type="entry name" value="CCP"/>
    <property type="match status" value="3"/>
</dbReference>
<dbReference type="Pfam" id="PF00084">
    <property type="entry name" value="Sushi"/>
    <property type="match status" value="5"/>
</dbReference>
<feature type="domain" description="EGF-like" evidence="23">
    <location>
        <begin position="2209"/>
        <end position="2245"/>
    </location>
</feature>
<dbReference type="CDD" id="cd00054">
    <property type="entry name" value="EGF_CA"/>
    <property type="match status" value="9"/>
</dbReference>
<dbReference type="Gene3D" id="2.60.120.200">
    <property type="match status" value="1"/>
</dbReference>
<evidence type="ECO:0000259" key="26">
    <source>
        <dbReference type="PROSITE" id="PS50923"/>
    </source>
</evidence>
<comment type="caution">
    <text evidence="17">Lacks conserved residue(s) required for the propagation of feature annotation.</text>
</comment>
<accession>A0AAV8XCF0</accession>
<feature type="disulfide bond" evidence="16">
    <location>
        <begin position="387"/>
        <end position="414"/>
    </location>
</feature>
<dbReference type="FunFam" id="2.10.25.10:FF:000649">
    <property type="entry name" value="Uncharacterized protein, isoform A"/>
    <property type="match status" value="1"/>
</dbReference>
<dbReference type="PRINTS" id="PR00010">
    <property type="entry name" value="EGFBLOOD"/>
</dbReference>
<feature type="domain" description="EGF-like" evidence="23">
    <location>
        <begin position="2171"/>
        <end position="2207"/>
    </location>
</feature>
<dbReference type="Pfam" id="PF00057">
    <property type="entry name" value="Ldl_recept_a"/>
    <property type="match status" value="1"/>
</dbReference>
<feature type="domain" description="EGF-like" evidence="23">
    <location>
        <begin position="1976"/>
        <end position="2012"/>
    </location>
</feature>
<dbReference type="SMART" id="SM00231">
    <property type="entry name" value="FA58C"/>
    <property type="match status" value="2"/>
</dbReference>
<evidence type="ECO:0000256" key="3">
    <source>
        <dbReference type="ARBA" id="ARBA00022473"/>
    </source>
</evidence>
<feature type="domain" description="EGF-like" evidence="23">
    <location>
        <begin position="2247"/>
        <end position="2283"/>
    </location>
</feature>
<dbReference type="GO" id="GO:0005112">
    <property type="term" value="F:Notch binding"/>
    <property type="evidence" value="ECO:0007669"/>
    <property type="project" value="TreeGrafter"/>
</dbReference>
<evidence type="ECO:0000256" key="15">
    <source>
        <dbReference type="ARBA" id="ARBA00023180"/>
    </source>
</evidence>
<feature type="domain" description="EGF-like" evidence="23">
    <location>
        <begin position="3097"/>
        <end position="3132"/>
    </location>
</feature>
<feature type="disulfide bond" evidence="17">
    <location>
        <begin position="3100"/>
        <end position="3110"/>
    </location>
</feature>
<feature type="disulfide bond" evidence="17">
    <location>
        <begin position="2002"/>
        <end position="2011"/>
    </location>
</feature>
<dbReference type="Proteomes" id="UP001162156">
    <property type="component" value="Unassembled WGS sequence"/>
</dbReference>
<dbReference type="FunFam" id="4.10.400.10:FF:000065">
    <property type="entry name" value="Transmembrane protease serine 7"/>
    <property type="match status" value="1"/>
</dbReference>
<feature type="disulfide bond" evidence="17">
    <location>
        <begin position="2235"/>
        <end position="2244"/>
    </location>
</feature>
<dbReference type="PROSITE" id="PS50026">
    <property type="entry name" value="EGF_3"/>
    <property type="match status" value="11"/>
</dbReference>
<dbReference type="PROSITE" id="PS50923">
    <property type="entry name" value="SUSHI"/>
    <property type="match status" value="5"/>
</dbReference>
<keyword evidence="4" id="KW-0964">Secreted</keyword>
<feature type="disulfide bond" evidence="17">
    <location>
        <begin position="2075"/>
        <end position="2092"/>
    </location>
</feature>
<comment type="subcellular location">
    <subcellularLocation>
        <location evidence="1">Membrane</location>
        <topology evidence="1">Single-pass type I membrane protein</topology>
    </subcellularLocation>
    <subcellularLocation>
        <location evidence="2">Secreted</location>
    </subcellularLocation>
</comment>
<feature type="domain" description="Sushi" evidence="26">
    <location>
        <begin position="498"/>
        <end position="559"/>
    </location>
</feature>
<evidence type="ECO:0000256" key="6">
    <source>
        <dbReference type="ARBA" id="ARBA00022692"/>
    </source>
</evidence>
<dbReference type="PROSITE" id="PS01285">
    <property type="entry name" value="FA58C_1"/>
    <property type="match status" value="1"/>
</dbReference>
<dbReference type="Gene3D" id="2.60.120.260">
    <property type="entry name" value="Galactose-binding domain-like"/>
    <property type="match status" value="2"/>
</dbReference>
<dbReference type="FunFam" id="2.10.25.10:FF:000004">
    <property type="entry name" value="Neurogenic locus notch 1"/>
    <property type="match status" value="2"/>
</dbReference>
<evidence type="ECO:0000256" key="8">
    <source>
        <dbReference type="ARBA" id="ARBA00022737"/>
    </source>
</evidence>
<feature type="domain" description="HYR" evidence="25">
    <location>
        <begin position="1388"/>
        <end position="1474"/>
    </location>
</feature>
<dbReference type="InterPro" id="IPR000436">
    <property type="entry name" value="Sushi_SCR_CCP_dom"/>
</dbReference>
<dbReference type="InterPro" id="IPR003410">
    <property type="entry name" value="HYR_dom"/>
</dbReference>
<comment type="caution">
    <text evidence="27">The sequence shown here is derived from an EMBL/GenBank/DDBJ whole genome shotgun (WGS) entry which is preliminary data.</text>
</comment>
<dbReference type="FunFam" id="2.10.25.10:FF:000368">
    <property type="entry name" value="Delta-like 3 (Drosophila), isoform CRA_b"/>
    <property type="match status" value="1"/>
</dbReference>
<dbReference type="EMBL" id="JANEYF010003457">
    <property type="protein sequence ID" value="KAJ8936145.1"/>
    <property type="molecule type" value="Genomic_DNA"/>
</dbReference>
<dbReference type="Gene3D" id="2.10.50.10">
    <property type="entry name" value="Tumor Necrosis Factor Receptor, subunit A, domain 2"/>
    <property type="match status" value="5"/>
</dbReference>
<evidence type="ECO:0000256" key="20">
    <source>
        <dbReference type="SAM" id="Phobius"/>
    </source>
</evidence>
<evidence type="ECO:0000256" key="1">
    <source>
        <dbReference type="ARBA" id="ARBA00004479"/>
    </source>
</evidence>
<feature type="disulfide bond" evidence="17">
    <location>
        <begin position="2094"/>
        <end position="2103"/>
    </location>
</feature>
<keyword evidence="3" id="KW-0217">Developmental protein</keyword>
<feature type="disulfide bond" evidence="17">
    <location>
        <begin position="2132"/>
        <end position="2141"/>
    </location>
</feature>
<dbReference type="SMART" id="SM00032">
    <property type="entry name" value="CCP"/>
    <property type="match status" value="9"/>
</dbReference>
<dbReference type="FunFam" id="2.60.120.200:FF:000201">
    <property type="entry name" value="Uncharacterized protein, isoform A"/>
    <property type="match status" value="1"/>
</dbReference>
<dbReference type="Gene3D" id="3.10.100.10">
    <property type="entry name" value="Mannose-Binding Protein A, subunit A"/>
    <property type="match status" value="1"/>
</dbReference>
<feature type="domain" description="HYR" evidence="25">
    <location>
        <begin position="1475"/>
        <end position="1558"/>
    </location>
</feature>
<feature type="disulfide bond" evidence="18">
    <location>
        <begin position="120"/>
        <end position="132"/>
    </location>
</feature>
<dbReference type="InterPro" id="IPR002172">
    <property type="entry name" value="LDrepeatLR_classA_rpt"/>
</dbReference>
<dbReference type="PROSITE" id="PS50825">
    <property type="entry name" value="HYR"/>
    <property type="match status" value="3"/>
</dbReference>
<dbReference type="SUPFAM" id="SSF57184">
    <property type="entry name" value="Growth factor receptor domain"/>
    <property type="match status" value="6"/>
</dbReference>
<keyword evidence="10" id="KW-0832">Ubl conjugation</keyword>
<dbReference type="Pfam" id="PF00008">
    <property type="entry name" value="EGF"/>
    <property type="match status" value="5"/>
</dbReference>
<dbReference type="PANTHER" id="PTHR12916">
    <property type="entry name" value="CYTOCHROME C OXIDASE POLYPEPTIDE VIC-2"/>
    <property type="match status" value="1"/>
</dbReference>
<dbReference type="PANTHER" id="PTHR12916:SF4">
    <property type="entry name" value="UNINFLATABLE, ISOFORM C"/>
    <property type="match status" value="1"/>
</dbReference>
<feature type="domain" description="EGF-like" evidence="23">
    <location>
        <begin position="2014"/>
        <end position="2046"/>
    </location>
</feature>
<dbReference type="Gene3D" id="4.10.400.10">
    <property type="entry name" value="Low-density Lipoprotein Receptor"/>
    <property type="match status" value="1"/>
</dbReference>
<feature type="domain" description="HYR" evidence="25">
    <location>
        <begin position="2523"/>
        <end position="2605"/>
    </location>
</feature>
<feature type="disulfide bond" evidence="18">
    <location>
        <begin position="127"/>
        <end position="145"/>
    </location>
</feature>
<keyword evidence="19" id="KW-0768">Sushi</keyword>
<dbReference type="FunFam" id="2.60.120.290:FF:000048">
    <property type="entry name" value="Uncharacterized protein, isoform A"/>
    <property type="match status" value="1"/>
</dbReference>
<dbReference type="PROSITE" id="PS00010">
    <property type="entry name" value="ASX_HYDROXYL"/>
    <property type="match status" value="8"/>
</dbReference>
<dbReference type="SMART" id="SM00181">
    <property type="entry name" value="EGF"/>
    <property type="match status" value="18"/>
</dbReference>
<evidence type="ECO:0000256" key="19">
    <source>
        <dbReference type="PROSITE-ProRule" id="PRU00302"/>
    </source>
</evidence>
<dbReference type="SMART" id="SM00192">
    <property type="entry name" value="LDLa"/>
    <property type="match status" value="1"/>
</dbReference>
<dbReference type="GO" id="GO:0005576">
    <property type="term" value="C:extracellular region"/>
    <property type="evidence" value="ECO:0007669"/>
    <property type="project" value="UniProtKB-SubCell"/>
</dbReference>
<feature type="disulfide bond" evidence="17">
    <location>
        <begin position="2018"/>
        <end position="2028"/>
    </location>
</feature>
<dbReference type="SUPFAM" id="SSF56436">
    <property type="entry name" value="C-type lectin-like"/>
    <property type="match status" value="1"/>
</dbReference>
<feature type="disulfide bond" evidence="19">
    <location>
        <begin position="623"/>
        <end position="666"/>
    </location>
</feature>
<dbReference type="GO" id="GO:0005509">
    <property type="term" value="F:calcium ion binding"/>
    <property type="evidence" value="ECO:0007669"/>
    <property type="project" value="InterPro"/>
</dbReference>
<dbReference type="Pfam" id="PF00431">
    <property type="entry name" value="CUB"/>
    <property type="match status" value="3"/>
</dbReference>
<dbReference type="PROSITE" id="PS01186">
    <property type="entry name" value="EGF_2"/>
    <property type="match status" value="7"/>
</dbReference>
<dbReference type="InterPro" id="IPR008979">
    <property type="entry name" value="Galactose-bd-like_sf"/>
</dbReference>
<feature type="domain" description="F5/8 type C" evidence="22">
    <location>
        <begin position="777"/>
        <end position="926"/>
    </location>
</feature>
<keyword evidence="28" id="KW-1185">Reference proteome</keyword>
<evidence type="ECO:0000256" key="4">
    <source>
        <dbReference type="ARBA" id="ARBA00022525"/>
    </source>
</evidence>
<dbReference type="Pfam" id="PF12661">
    <property type="entry name" value="hEGF"/>
    <property type="match status" value="1"/>
</dbReference>
<dbReference type="GO" id="GO:0007219">
    <property type="term" value="P:Notch signaling pathway"/>
    <property type="evidence" value="ECO:0007669"/>
    <property type="project" value="UniProtKB-KW"/>
</dbReference>
<feature type="domain" description="CUB" evidence="21">
    <location>
        <begin position="387"/>
        <end position="499"/>
    </location>
</feature>
<dbReference type="GO" id="GO:0007399">
    <property type="term" value="P:nervous system development"/>
    <property type="evidence" value="ECO:0007669"/>
    <property type="project" value="UniProtKB-ARBA"/>
</dbReference>
<dbReference type="InterPro" id="IPR011641">
    <property type="entry name" value="Tyr-kin_ephrin_A/B_rcpt-like"/>
</dbReference>
<dbReference type="SUPFAM" id="SSF57196">
    <property type="entry name" value="EGF/Laminin"/>
    <property type="match status" value="5"/>
</dbReference>
<feature type="disulfide bond" evidence="17">
    <location>
        <begin position="3122"/>
        <end position="3131"/>
    </location>
</feature>
<dbReference type="Pfam" id="PF07645">
    <property type="entry name" value="EGF_CA"/>
    <property type="match status" value="2"/>
</dbReference>
<dbReference type="SUPFAM" id="SSF49899">
    <property type="entry name" value="Concanavalin A-like lectins/glucanases"/>
    <property type="match status" value="1"/>
</dbReference>
<dbReference type="PROSITE" id="PS50022">
    <property type="entry name" value="FA58C_3"/>
    <property type="match status" value="2"/>
</dbReference>
<evidence type="ECO:0000256" key="18">
    <source>
        <dbReference type="PROSITE-ProRule" id="PRU00124"/>
    </source>
</evidence>
<dbReference type="SUPFAM" id="SSF49785">
    <property type="entry name" value="Galactose-binding domain-like"/>
    <property type="match status" value="2"/>
</dbReference>
<dbReference type="Pfam" id="PF02494">
    <property type="entry name" value="HYR"/>
    <property type="match status" value="3"/>
</dbReference>
<dbReference type="PROSITE" id="PS50041">
    <property type="entry name" value="C_TYPE_LECTIN_2"/>
    <property type="match status" value="1"/>
</dbReference>
<keyword evidence="13 20" id="KW-0472">Membrane</keyword>
<dbReference type="FunFam" id="2.10.50.10:FF:000018">
    <property type="entry name" value="Sushi, von Willebrand factor type A, EGF and pentraxin domain-containing 1"/>
    <property type="match status" value="1"/>
</dbReference>
<feature type="domain" description="EGF-like" evidence="23">
    <location>
        <begin position="1922"/>
        <end position="1963"/>
    </location>
</feature>
<dbReference type="Gene3D" id="2.10.25.10">
    <property type="entry name" value="Laminin"/>
    <property type="match status" value="13"/>
</dbReference>
<evidence type="ECO:0000256" key="2">
    <source>
        <dbReference type="ARBA" id="ARBA00004613"/>
    </source>
</evidence>
<evidence type="ECO:0000256" key="7">
    <source>
        <dbReference type="ARBA" id="ARBA00022729"/>
    </source>
</evidence>
<dbReference type="PROSITE" id="PS01209">
    <property type="entry name" value="LDLRA_1"/>
    <property type="match status" value="1"/>
</dbReference>
<dbReference type="GO" id="GO:0030154">
    <property type="term" value="P:cell differentiation"/>
    <property type="evidence" value="ECO:0007669"/>
    <property type="project" value="UniProtKB-KW"/>
</dbReference>
<evidence type="ECO:0000256" key="16">
    <source>
        <dbReference type="PROSITE-ProRule" id="PRU00059"/>
    </source>
</evidence>
<dbReference type="SUPFAM" id="SSF57535">
    <property type="entry name" value="Complement control module/SCR domain"/>
    <property type="match status" value="6"/>
</dbReference>
<dbReference type="Pfam" id="PF13385">
    <property type="entry name" value="Laminin_G_3"/>
    <property type="match status" value="1"/>
</dbReference>
<dbReference type="InterPro" id="IPR035914">
    <property type="entry name" value="Sperma_CUB_dom_sf"/>
</dbReference>
<dbReference type="FunFam" id="2.10.70.10:FF:000085">
    <property type="entry name" value="Uncharacterized protein, isoform A"/>
    <property type="match status" value="1"/>
</dbReference>
<dbReference type="CDD" id="cd00041">
    <property type="entry name" value="CUB"/>
    <property type="match status" value="3"/>
</dbReference>
<dbReference type="SMART" id="SM01411">
    <property type="entry name" value="Ephrin_rec_like"/>
    <property type="match status" value="7"/>
</dbReference>
<keyword evidence="9" id="KW-0221">Differentiation</keyword>
<evidence type="ECO:0000256" key="14">
    <source>
        <dbReference type="ARBA" id="ARBA00023157"/>
    </source>
</evidence>
<evidence type="ECO:0000256" key="17">
    <source>
        <dbReference type="PROSITE-ProRule" id="PRU00076"/>
    </source>
</evidence>
<name>A0AAV8XCF0_9CUCU</name>
<dbReference type="InterPro" id="IPR023415">
    <property type="entry name" value="LDLR_class-A_CS"/>
</dbReference>
<evidence type="ECO:0000313" key="27">
    <source>
        <dbReference type="EMBL" id="KAJ8936145.1"/>
    </source>
</evidence>
<dbReference type="InterPro" id="IPR013032">
    <property type="entry name" value="EGF-like_CS"/>
</dbReference>
<evidence type="ECO:0000259" key="24">
    <source>
        <dbReference type="PROSITE" id="PS50041"/>
    </source>
</evidence>
<dbReference type="FunFam" id="2.10.25.10:FF:000045">
    <property type="entry name" value="Slit guidance ligand 2"/>
    <property type="match status" value="1"/>
</dbReference>
<keyword evidence="14 17" id="KW-1015">Disulfide bond</keyword>
<evidence type="ECO:0000256" key="9">
    <source>
        <dbReference type="ARBA" id="ARBA00022782"/>
    </source>
</evidence>
<evidence type="ECO:0000259" key="22">
    <source>
        <dbReference type="PROSITE" id="PS50022"/>
    </source>
</evidence>
<feature type="disulfide bond" evidence="17">
    <location>
        <begin position="2273"/>
        <end position="2282"/>
    </location>
</feature>
<feature type="domain" description="Sushi" evidence="26">
    <location>
        <begin position="682"/>
        <end position="740"/>
    </location>
</feature>
<evidence type="ECO:0000256" key="12">
    <source>
        <dbReference type="ARBA" id="ARBA00022989"/>
    </source>
</evidence>
<dbReference type="CDD" id="cd00037">
    <property type="entry name" value="CLECT"/>
    <property type="match status" value="1"/>
</dbReference>
<keyword evidence="5 17" id="KW-0245">EGF-like domain</keyword>
<feature type="domain" description="EGF-like" evidence="23">
    <location>
        <begin position="2066"/>
        <end position="2104"/>
    </location>
</feature>
<dbReference type="GO" id="GO:0016020">
    <property type="term" value="C:membrane"/>
    <property type="evidence" value="ECO:0007669"/>
    <property type="project" value="UniProtKB-SubCell"/>
</dbReference>
<dbReference type="FunFam" id="2.10.50.10:FF:000032">
    <property type="entry name" value="Uncharacterized protein, isoform A"/>
    <property type="match status" value="1"/>
</dbReference>
<feature type="disulfide bond" evidence="19">
    <location>
        <begin position="500"/>
        <end position="543"/>
    </location>
</feature>
<dbReference type="InterPro" id="IPR001881">
    <property type="entry name" value="EGF-like_Ca-bd_dom"/>
</dbReference>
<dbReference type="CDD" id="cd00112">
    <property type="entry name" value="LDLa"/>
    <property type="match status" value="1"/>
</dbReference>
<dbReference type="InterPro" id="IPR049883">
    <property type="entry name" value="NOTCH1_EGF-like"/>
</dbReference>
<dbReference type="InterPro" id="IPR001304">
    <property type="entry name" value="C-type_lectin-like"/>
</dbReference>
<evidence type="ECO:0000313" key="28">
    <source>
        <dbReference type="Proteomes" id="UP001162156"/>
    </source>
</evidence>
<feature type="domain" description="F5/8 type C" evidence="22">
    <location>
        <begin position="1223"/>
        <end position="1369"/>
    </location>
</feature>
<dbReference type="InterPro" id="IPR016186">
    <property type="entry name" value="C-type_lectin-like/link_sf"/>
</dbReference>
<dbReference type="PROSITE" id="PS00022">
    <property type="entry name" value="EGF_1"/>
    <property type="match status" value="8"/>
</dbReference>
<keyword evidence="7" id="KW-0732">Signal</keyword>
<feature type="disulfide bond" evidence="17">
    <location>
        <begin position="1910"/>
        <end position="1919"/>
    </location>
</feature>
<dbReference type="SUPFAM" id="SSF49854">
    <property type="entry name" value="Spermadhesin, CUB domain"/>
    <property type="match status" value="3"/>
</dbReference>
<dbReference type="Pfam" id="PF00754">
    <property type="entry name" value="F5_F8_type_C"/>
    <property type="match status" value="2"/>
</dbReference>
<keyword evidence="6 20" id="KW-0812">Transmembrane</keyword>
<dbReference type="InterPro" id="IPR035976">
    <property type="entry name" value="Sushi/SCR/CCP_sf"/>
</dbReference>
<protein>
    <recommendedName>
        <fullName evidence="29">Fibropellin-1</fullName>
    </recommendedName>
</protein>
<evidence type="ECO:0000259" key="23">
    <source>
        <dbReference type="PROSITE" id="PS50026"/>
    </source>
</evidence>
<dbReference type="InterPro" id="IPR016187">
    <property type="entry name" value="CTDL_fold"/>
</dbReference>
<evidence type="ECO:0000256" key="13">
    <source>
        <dbReference type="ARBA" id="ARBA00023136"/>
    </source>
</evidence>
<feature type="disulfide bond" evidence="17">
    <location>
        <begin position="2197"/>
        <end position="2206"/>
    </location>
</feature>
<feature type="domain" description="CUB" evidence="21">
    <location>
        <begin position="274"/>
        <end position="386"/>
    </location>
</feature>
<feature type="domain" description="EGF-like" evidence="23">
    <location>
        <begin position="2106"/>
        <end position="2142"/>
    </location>
</feature>
<dbReference type="InterPro" id="IPR013320">
    <property type="entry name" value="ConA-like_dom_sf"/>
</dbReference>
<dbReference type="Gene3D" id="2.10.70.10">
    <property type="entry name" value="Complement Module, domain 1"/>
    <property type="match status" value="7"/>
</dbReference>
<dbReference type="InterPro" id="IPR009030">
    <property type="entry name" value="Growth_fac_rcpt_cys_sf"/>
</dbReference>
<feature type="transmembrane region" description="Helical" evidence="20">
    <location>
        <begin position="3137"/>
        <end position="3163"/>
    </location>
</feature>
<feature type="domain" description="Sushi" evidence="26">
    <location>
        <begin position="621"/>
        <end position="681"/>
    </location>
</feature>
<dbReference type="Gene3D" id="2.60.120.290">
    <property type="entry name" value="Spermadhesin, CUB domain"/>
    <property type="match status" value="3"/>
</dbReference>
<feature type="domain" description="Sushi" evidence="26">
    <location>
        <begin position="560"/>
        <end position="620"/>
    </location>
</feature>
<keyword evidence="11" id="KW-0914">Notch signaling pathway</keyword>
<dbReference type="InterPro" id="IPR018097">
    <property type="entry name" value="EGF_Ca-bd_CS"/>
</dbReference>
<feature type="domain" description="Sushi" evidence="26">
    <location>
        <begin position="1110"/>
        <end position="1173"/>
    </location>
</feature>
<evidence type="ECO:0000259" key="25">
    <source>
        <dbReference type="PROSITE" id="PS50825"/>
    </source>
</evidence>
<dbReference type="PROSITE" id="PS01187">
    <property type="entry name" value="EGF_CA"/>
    <property type="match status" value="5"/>
</dbReference>
<gene>
    <name evidence="27" type="ORF">NQ314_012477</name>
</gene>
<feature type="domain" description="EGF-like" evidence="23">
    <location>
        <begin position="740"/>
        <end position="778"/>
    </location>
</feature>
<dbReference type="FunFam" id="2.10.25.10:FF:000146">
    <property type="entry name" value="Putative neurogenic locus notch"/>
    <property type="match status" value="1"/>
</dbReference>
<evidence type="ECO:0000256" key="11">
    <source>
        <dbReference type="ARBA" id="ARBA00022976"/>
    </source>
</evidence>
<dbReference type="InterPro" id="IPR036055">
    <property type="entry name" value="LDL_receptor-like_sf"/>
</dbReference>
<organism evidence="27 28">
    <name type="scientific">Rhamnusium bicolor</name>
    <dbReference type="NCBI Taxonomy" id="1586634"/>
    <lineage>
        <taxon>Eukaryota</taxon>
        <taxon>Metazoa</taxon>
        <taxon>Ecdysozoa</taxon>
        <taxon>Arthropoda</taxon>
        <taxon>Hexapoda</taxon>
        <taxon>Insecta</taxon>
        <taxon>Pterygota</taxon>
        <taxon>Neoptera</taxon>
        <taxon>Endopterygota</taxon>
        <taxon>Coleoptera</taxon>
        <taxon>Polyphaga</taxon>
        <taxon>Cucujiformia</taxon>
        <taxon>Chrysomeloidea</taxon>
        <taxon>Cerambycidae</taxon>
        <taxon>Lepturinae</taxon>
        <taxon>Rhagiini</taxon>
        <taxon>Rhamnusium</taxon>
    </lineage>
</organism>
<dbReference type="InterPro" id="IPR000859">
    <property type="entry name" value="CUB_dom"/>
</dbReference>
<sequence length="3282" mass="359407">MDCKTPLLYEKTREYGSDLMAVESFSENNLTATIATSVTLERRGASHYWLGLASLDDLRTNTLESAAGALVSQYSGFWSLKQPDPSAGECVDVTVTEESQSWELTTCESLQPFMCRSKACPSGSFHCSNGNCVNEKFRCDKQDDCGDGSDELDCAANCNFYLASSGDVVESPYYPHKYAPLTNCKWTLEGPQGHNILLQFQEFETEKTFDTVQILVGGRTEDTSVNLATLSGRQDLANRSFVSASNFMIIKFSTDASVERKGFRASWKTEPQTCGGMLRATPQGQVLTSPGYPDQYPGGLECLYIIQAQNGRIITLEVDDLDLDDNRDYILVRNGNSPKSKPIARLTGNLENNEKVIVSTNSQLYLYFKTSLGDSQRGFRIRYTQGCKATIFARNGTLMSPAYGLENYPSNQECLYKIKNPGGGPLSLNFNSFDVDKSDFVQVYDGSTTSGLRLHSGHGFSSGSKPKITLTASSGEMLIRFVTDALHSNKGWEAIFSADCPLLQPGPGALASSRDTAFGTIITFNCPTGQEFATGRNRITTQCMPGGNWSASYIPKCQEVYCGPVPQIDNGFSIGSTNVTYRGQAMYQCYAGFAFPTGQPIERISCLSDGRWEKKPNCLASQCAALPDVPHANVTVLNGLGRSYGTIVRYECEPGYIRSGPPVILCMSNGTWSGEVPVCSRAKCPEFPEIKNGFITDIARQYYYNDEARVQCFKGYKLIGNSILRCGENQLFNNPPKCEDINECISSQCDVASTECVNAPGSFSCKCRKGFEPTQECRPVGDLGLVNGGIPDESITVSSSEPGYDKTMVRLNNGIGWCGNSIEGGSNWILIDLRAPTIIRGFRTMAVARIDGNLAFTSAVRIQYTDDLTDVFKDYRNPDGLAVEFTIEKPTLSILNLPVPIEAQYIKFKIQDYVGAPCLKLEVMGCTRLECTDINECTENNGGCQQKCVNSAGEFSCSCNVGFELYTQNGTASYYIEEAENGLRNGDIFHINKSCVPVLCPSINAPENGVILSTKEKYRFGDLVQFQCDFGHVMTGSSSLLCTSTGLKILRNDEDSVLVPFRENVTLNCGTTGRHLRGTTSAGFRQCVYDPKPGLPNYWLSGATPSCPRTDCGTPPPTSGAEYGQYVDTKYQSSFFFGCQNTFKLAGQSSKHDNVVRCQANGVWDFGDLRCEGPVCEDPGRPSDGFQISRSYEQGSEVSFGCNRPGYILINPRPITCVREPECKIVRPLGLASGRIPDSAINATSERPNYEAKNVRLNSVTGWCGKQEAFTYVSVDLGKVYRVKAILVKGVVTNDIVGRPTEIRFFYKQAESENYVVYFPNFNLTMRDPGNYGELAMISLPKYVQSRFVILGIVSYMDNACLKFELMGCDEPEREPLLGYDYGYSPCVDNETPVFQNCPQQPIIVQKDANGGLLPVNFTEPTAVDNSGSISRLEVKPASFKTPIYIFEDTVVKYVAYDYDGNVAICEINITVPDNTPPLLSCPQSYVIELVDRQDSYAINFNETRRRLNATDASGEVHLMFIPDKATISIGDFENVTVVASDKYGNKASCHFQVSVQATPCVDWELKPPINGALNCLPGDKGLQCIGTCNPGYRFTDGEPVKTFSCDSTTPWKPTSVVPDCVSEIPSLVEENVVKVDYVLDIIPVVRQPQLYDLCGSTLSLMFDLSVPYASAVIEPLLNVSAIGNQCPPLRALKSMSQRGFTCNIGEVLNMDTNDVPRCLHCPAGTFAGEKQKECTYCPRGFYQNRDRQGSCNRCPQGTYTREEGSKSVHDCIPVCGYGTYSPTGLVPCLECPRNSYTSEPPTGGFKDCQACPANTFTYQPAAPGKDRCKPKCSPGQYSPTGLAPCSLCPKDFYQSLPGQISCNECPGNMKTEGPGATGRDECHPVQCKDNACQHGGLCVPMGHGIQCFCPAGFSGRRCEIDIDECSSQPCYNGGTCIDLPQGYKCQCAPGYSALQQGRFMCECLPGWEGQLCENNIDDCAEKPCLLGANCTDLVADFSCSCPSGFTGKRCQDKIDLCSRGPCKNGICVDKLFYYQCICHPGWAGESYGFSCKCRPGFVGLQCEAEIDECLSDPCNPVGTERCVDLDNKFVCMCRDGFSGVTCEININDCKSEPCLNGGSCRDEVGSYRCICQPGWTGPNCETDIGNCQTRPCQNDAKCPSGTDGKQCETAPERCIGNPCMHGGKCQDFGSGLNCSCSDGFSGIGCQYEYDACRANACKNGATCTNDIYGFKCICPPGYTGKYCEDDIVDCKENSCPPSATCIDLTGKFYCKCPFNLTGEDCRKTISVDYDLYFSDATRSSASQVIPFYTGSKSSLTIAMWIQFNQKDENGIFFTLYSVSSKHVPNDRRPIIQAHSNGVQVSIFPDLQDVYLSYRDYTTVNDAQWHHIAIVWDGQNGGELRLITEGLIASKIEGYGSGRKLPEYAWVTLGKPQSGNPKAYTESGFQGHLTKVQVWGRALDVTNEIQKQVRDCRTEPVLYRDLILTWAGYEDTIGGVERIVPSHCGQRNCPSGYKGLKCQELEVDKIPPKVEYCPGDLWIITKNGSALVVWDEPHFSDNVGVVKIQEKNGHRPGQTLLWGIYQIAYVGSDEAGNTATCTFKVSVLSEFCPELADPVGGMQTCKDWGAGGQFKVCEIGCNQGLRFSQEIPQFYTCGAEGFWRPTKNPSLPLVYPACSASKPAQRVFKIGMLFPSSVLCNEAGQGVLKQKVRNAVNSLNRDWNFCSFSVEGTRECKELNINVKCDHRTNRQTRQIHEDDDGGIYVINASVPVENDPVVHSNTNERSSVKLLLEKLILEEDQFDVRDILPNTVPDPSSLILESDYACPVGQVVMAPDCVPCAIGTFYNKETKTCIPCQQGFYQSEAGQLQCTPCPVIAGRPGVTVALGARSAADCKERCPAGKYYDHDAGLCRSCGHGFYQPEEGSFSCEICGLGKTTRTSEAVSVKECRDECGSGMQLALDGKCEPCPRGTYRTQGIQSACQGCPLGRTTQKSGSITIEECSLPVCTPGSYLNGTLNNCIPCKKGYYQPESQQTTCIACPPNTSTKGTSATSKSECTNPCEMNGPEMHCDTNAYCLLIPETSDFKCECKPGFNGTGKECTDVCDGFCDNEGACVKDARGQPSCRCIGSFTGKHCTEKSEFAYIAGGIAASVILIIFIVLLIWMICARANRRKEPKKLLTPATDQNGSQVNFYYGAPTPYAESIAPSHHSTYAHYYDDEEDGWEMPNFYNETYMKESLHNGVNGKMNSLARSNASIYGTKDDLYDRLKRHAYPGKKDKSDSDSEGQ</sequence>
<feature type="domain" description="EGF-like" evidence="23">
    <location>
        <begin position="1884"/>
        <end position="1920"/>
    </location>
</feature>
<feature type="domain" description="C-type lectin" evidence="24">
    <location>
        <begin position="1"/>
        <end position="116"/>
    </location>
</feature>
<dbReference type="PROSITE" id="PS50068">
    <property type="entry name" value="LDLRA_2"/>
    <property type="match status" value="1"/>
</dbReference>
<feature type="disulfide bond" evidence="19">
    <location>
        <begin position="652"/>
        <end position="679"/>
    </location>
</feature>
<dbReference type="SUPFAM" id="SSF57424">
    <property type="entry name" value="LDL receptor-like module"/>
    <property type="match status" value="1"/>
</dbReference>
<feature type="domain" description="CUB" evidence="21">
    <location>
        <begin position="158"/>
        <end position="270"/>
    </location>
</feature>
<dbReference type="SMART" id="SM00179">
    <property type="entry name" value="EGF_CA"/>
    <property type="match status" value="11"/>
</dbReference>
<keyword evidence="8" id="KW-0677">Repeat</keyword>
<dbReference type="PROSITE" id="PS01180">
    <property type="entry name" value="CUB"/>
    <property type="match status" value="3"/>
</dbReference>
<dbReference type="InterPro" id="IPR000742">
    <property type="entry name" value="EGF"/>
</dbReference>
<evidence type="ECO:0000259" key="21">
    <source>
        <dbReference type="PROSITE" id="PS01180"/>
    </source>
</evidence>
<dbReference type="Pfam" id="PF07699">
    <property type="entry name" value="Ephrin_rec_like"/>
    <property type="match status" value="7"/>
</dbReference>